<reference evidence="1 2" key="1">
    <citation type="submission" date="2018-02" db="EMBL/GenBank/DDBJ databases">
        <title>Draft genome sequencing of Burkholderia cepacia Y14-15.</title>
        <authorList>
            <person name="Zheng B.-X."/>
        </authorList>
    </citation>
    <scope>NUCLEOTIDE SEQUENCE [LARGE SCALE GENOMIC DNA]</scope>
    <source>
        <strain evidence="1 2">Y14-15</strain>
    </source>
</reference>
<comment type="caution">
    <text evidence="1">The sequence shown here is derived from an EMBL/GenBank/DDBJ whole genome shotgun (WGS) entry which is preliminary data.</text>
</comment>
<dbReference type="EMBL" id="PUIQ01000037">
    <property type="protein sequence ID" value="PQP14558.1"/>
    <property type="molecule type" value="Genomic_DNA"/>
</dbReference>
<proteinExistence type="predicted"/>
<evidence type="ECO:0000313" key="2">
    <source>
        <dbReference type="Proteomes" id="UP000238206"/>
    </source>
</evidence>
<organism evidence="1 2">
    <name type="scientific">Burkholderia cepacia</name>
    <name type="common">Pseudomonas cepacia</name>
    <dbReference type="NCBI Taxonomy" id="292"/>
    <lineage>
        <taxon>Bacteria</taxon>
        <taxon>Pseudomonadati</taxon>
        <taxon>Pseudomonadota</taxon>
        <taxon>Betaproteobacteria</taxon>
        <taxon>Burkholderiales</taxon>
        <taxon>Burkholderiaceae</taxon>
        <taxon>Burkholderia</taxon>
        <taxon>Burkholderia cepacia complex</taxon>
    </lineage>
</organism>
<accession>A0A2S8IIF1</accession>
<dbReference type="Proteomes" id="UP000238206">
    <property type="component" value="Unassembled WGS sequence"/>
</dbReference>
<dbReference type="AlphaFoldDB" id="A0A2S8IIF1"/>
<sequence length="69" mass="7528">MPTWRARGLFFSGGRRSLIAPVPFLKITPDKKVDASHDEPLPSPPSNYMECSVNTDASCSWCSTNLTAA</sequence>
<gene>
    <name evidence="1" type="ORF">C5615_25945</name>
</gene>
<evidence type="ECO:0000313" key="1">
    <source>
        <dbReference type="EMBL" id="PQP14558.1"/>
    </source>
</evidence>
<protein>
    <submittedName>
        <fullName evidence="1">Uncharacterized protein</fullName>
    </submittedName>
</protein>
<name>A0A2S8IIF1_BURCE</name>